<feature type="region of interest" description="Disordered" evidence="1">
    <location>
        <begin position="37"/>
        <end position="89"/>
    </location>
</feature>
<feature type="compositionally biased region" description="Low complexity" evidence="1">
    <location>
        <begin position="119"/>
        <end position="137"/>
    </location>
</feature>
<dbReference type="PANTHER" id="PTHR33075">
    <property type="entry name" value="OS02G0499800 PROTEIN"/>
    <property type="match status" value="1"/>
</dbReference>
<feature type="compositionally biased region" description="Low complexity" evidence="1">
    <location>
        <begin position="61"/>
        <end position="76"/>
    </location>
</feature>
<reference evidence="2" key="2">
    <citation type="submission" date="2020-10" db="EMBL/GenBank/DDBJ databases">
        <authorList>
            <person name="Scholz U."/>
            <person name="Mascher M."/>
            <person name="Fiebig A."/>
        </authorList>
    </citation>
    <scope>NUCLEOTIDE SEQUENCE [LARGE SCALE GENOMIC DNA]</scope>
    <source>
        <strain evidence="2">cv. Morex</strain>
    </source>
</reference>
<dbReference type="Proteomes" id="UP000011116">
    <property type="component" value="Chromosome 1H"/>
</dbReference>
<keyword evidence="3" id="KW-1185">Reference proteome</keyword>
<evidence type="ECO:0000256" key="1">
    <source>
        <dbReference type="SAM" id="MobiDB-lite"/>
    </source>
</evidence>
<evidence type="ECO:0000313" key="2">
    <source>
        <dbReference type="EnsemblPlants" id="HORVU.MOREX.r3.1HG0052460.1.CDS1"/>
    </source>
</evidence>
<feature type="region of interest" description="Disordered" evidence="1">
    <location>
        <begin position="316"/>
        <end position="338"/>
    </location>
</feature>
<organism evidence="2 3">
    <name type="scientific">Hordeum vulgare subsp. vulgare</name>
    <name type="common">Domesticated barley</name>
    <dbReference type="NCBI Taxonomy" id="112509"/>
    <lineage>
        <taxon>Eukaryota</taxon>
        <taxon>Viridiplantae</taxon>
        <taxon>Streptophyta</taxon>
        <taxon>Embryophyta</taxon>
        <taxon>Tracheophyta</taxon>
        <taxon>Spermatophyta</taxon>
        <taxon>Magnoliopsida</taxon>
        <taxon>Liliopsida</taxon>
        <taxon>Poales</taxon>
        <taxon>Poaceae</taxon>
        <taxon>BOP clade</taxon>
        <taxon>Pooideae</taxon>
        <taxon>Triticodae</taxon>
        <taxon>Triticeae</taxon>
        <taxon>Hordeinae</taxon>
        <taxon>Hordeum</taxon>
    </lineage>
</organism>
<dbReference type="PANTHER" id="PTHR33075:SF10">
    <property type="entry name" value="DUF4283 DOMAIN-CONTAINING PROTEIN"/>
    <property type="match status" value="1"/>
</dbReference>
<feature type="compositionally biased region" description="Pro residues" evidence="1">
    <location>
        <begin position="41"/>
        <end position="51"/>
    </location>
</feature>
<evidence type="ECO:0000313" key="3">
    <source>
        <dbReference type="Proteomes" id="UP000011116"/>
    </source>
</evidence>
<reference evidence="2" key="3">
    <citation type="submission" date="2022-01" db="UniProtKB">
        <authorList>
            <consortium name="EnsemblPlants"/>
        </authorList>
    </citation>
    <scope>IDENTIFICATION</scope>
    <source>
        <strain evidence="2">subsp. vulgare</strain>
    </source>
</reference>
<protein>
    <submittedName>
        <fullName evidence="2">Uncharacterized protein</fullName>
    </submittedName>
</protein>
<reference evidence="3" key="1">
    <citation type="journal article" date="2012" name="Nature">
        <title>A physical, genetic and functional sequence assembly of the barley genome.</title>
        <authorList>
            <consortium name="The International Barley Genome Sequencing Consortium"/>
            <person name="Mayer K.F."/>
            <person name="Waugh R."/>
            <person name="Brown J.W."/>
            <person name="Schulman A."/>
            <person name="Langridge P."/>
            <person name="Platzer M."/>
            <person name="Fincher G.B."/>
            <person name="Muehlbauer G.J."/>
            <person name="Sato K."/>
            <person name="Close T.J."/>
            <person name="Wise R.P."/>
            <person name="Stein N."/>
        </authorList>
    </citation>
    <scope>NUCLEOTIDE SEQUENCE [LARGE SCALE GENOMIC DNA]</scope>
    <source>
        <strain evidence="3">cv. Morex</strain>
    </source>
</reference>
<proteinExistence type="predicted"/>
<name>A0A8I6W620_HORVV</name>
<dbReference type="Gramene" id="HORVU.MOREX.r3.1HG0052460.1">
    <property type="protein sequence ID" value="HORVU.MOREX.r3.1HG0052460.1.CDS1"/>
    <property type="gene ID" value="HORVU.MOREX.r3.1HG0052460"/>
</dbReference>
<accession>A0A8I6W620</accession>
<dbReference type="EnsemblPlants" id="HORVU.MOREX.r3.1HG0052460.1">
    <property type="protein sequence ID" value="HORVU.MOREX.r3.1HG0052460.1.CDS1"/>
    <property type="gene ID" value="HORVU.MOREX.r3.1HG0052460"/>
</dbReference>
<feature type="region of interest" description="Disordered" evidence="1">
    <location>
        <begin position="119"/>
        <end position="152"/>
    </location>
</feature>
<sequence length="380" mass="40629">MPNDEDPMPINGNPHTLPGQLVNDGLLFALPPYPSLGWNAVPPPPQEPEPQAPVAGGWGWEPEAPEAQPDAPTQDQESMVIDEPTSSDSVHELVVLDPQPAVAEADVVDMRVVNPAADEAAAPDPAPPNGGDAAATDNAEDEESVEADHAEEAPVFNPLAIVPYQRPMMQQTNLVVGGAKIFYGPPLPHVISWAKSFESLMGAACTMHVPRHIQMSPVLPIMIPKRSWSSVFDDEAAGPSLAPIENTPAPSTEVTHDISLSTTEEFSFSSPAVKKKGPRKQVTPIVDSSVRRCTRGSIKRDGFKPVLQELPMHVPKKRKPKAKPMHDPVGEQSAQEEIPPATPIHVLQATGQKPGIVAEKLSVDRLMEDPAASKTPSGDV</sequence>
<dbReference type="AlphaFoldDB" id="A0A8I6W620"/>